<protein>
    <submittedName>
        <fullName evidence="2">DUF6345 domain-containing protein</fullName>
    </submittedName>
</protein>
<keyword evidence="3" id="KW-1185">Reference proteome</keyword>
<evidence type="ECO:0000256" key="1">
    <source>
        <dbReference type="SAM" id="SignalP"/>
    </source>
</evidence>
<name>A0ABV9Q6K0_9BACL</name>
<sequence length="267" mass="30210">MKFQKALISLFALTLLTSPGTSWASGSDDSTKEVFVWGVSDYPWNCNYSDLSRVNDLSNEIINTFPSTWTKRKTMDNSVTRSDFLNNVGYGDFVFYLGHGLKDNYRLHFGANHPWAEDDSANNIWRSDLQLGPWGSTAGGDVDYVNFHTCNFLRALDWNERWSILAMMDGTHMQLGYGSTMWMYPGQMQDYATRLKNGEYVKDAWVNAAKVYQPKAAPNVDVYAVVTAHKSTIYDKMSSGDSNDPPGFLDENANEFYLYSYLVASAQ</sequence>
<dbReference type="EMBL" id="JBHSHC010000147">
    <property type="protein sequence ID" value="MFC4769849.1"/>
    <property type="molecule type" value="Genomic_DNA"/>
</dbReference>
<evidence type="ECO:0000313" key="3">
    <source>
        <dbReference type="Proteomes" id="UP001596002"/>
    </source>
</evidence>
<dbReference type="Proteomes" id="UP001596002">
    <property type="component" value="Unassembled WGS sequence"/>
</dbReference>
<organism evidence="2 3">
    <name type="scientific">Effusibacillus consociatus</name>
    <dbReference type="NCBI Taxonomy" id="1117041"/>
    <lineage>
        <taxon>Bacteria</taxon>
        <taxon>Bacillati</taxon>
        <taxon>Bacillota</taxon>
        <taxon>Bacilli</taxon>
        <taxon>Bacillales</taxon>
        <taxon>Alicyclobacillaceae</taxon>
        <taxon>Effusibacillus</taxon>
    </lineage>
</organism>
<accession>A0ABV9Q6K0</accession>
<evidence type="ECO:0000313" key="2">
    <source>
        <dbReference type="EMBL" id="MFC4769849.1"/>
    </source>
</evidence>
<gene>
    <name evidence="2" type="ORF">ACFO8Q_21310</name>
</gene>
<comment type="caution">
    <text evidence="2">The sequence shown here is derived from an EMBL/GenBank/DDBJ whole genome shotgun (WGS) entry which is preliminary data.</text>
</comment>
<dbReference type="RefSeq" id="WP_380028831.1">
    <property type="nucleotide sequence ID" value="NZ_JBHSHC010000147.1"/>
</dbReference>
<dbReference type="Pfam" id="PF19872">
    <property type="entry name" value="DUF6345"/>
    <property type="match status" value="1"/>
</dbReference>
<feature type="signal peptide" evidence="1">
    <location>
        <begin position="1"/>
        <end position="24"/>
    </location>
</feature>
<dbReference type="InterPro" id="IPR045926">
    <property type="entry name" value="DUF6345"/>
</dbReference>
<keyword evidence="1" id="KW-0732">Signal</keyword>
<proteinExistence type="predicted"/>
<reference evidence="3" key="1">
    <citation type="journal article" date="2019" name="Int. J. Syst. Evol. Microbiol.">
        <title>The Global Catalogue of Microorganisms (GCM) 10K type strain sequencing project: providing services to taxonomists for standard genome sequencing and annotation.</title>
        <authorList>
            <consortium name="The Broad Institute Genomics Platform"/>
            <consortium name="The Broad Institute Genome Sequencing Center for Infectious Disease"/>
            <person name="Wu L."/>
            <person name="Ma J."/>
        </authorList>
    </citation>
    <scope>NUCLEOTIDE SEQUENCE [LARGE SCALE GENOMIC DNA]</scope>
    <source>
        <strain evidence="3">WYCCWR 12678</strain>
    </source>
</reference>
<feature type="chain" id="PRO_5046399273" evidence="1">
    <location>
        <begin position="25"/>
        <end position="267"/>
    </location>
</feature>